<dbReference type="GO" id="GO:0019150">
    <property type="term" value="F:D-ribulokinase activity"/>
    <property type="evidence" value="ECO:0007669"/>
    <property type="project" value="TreeGrafter"/>
</dbReference>
<evidence type="ECO:0000256" key="5">
    <source>
        <dbReference type="ARBA" id="ARBA00022935"/>
    </source>
</evidence>
<protein>
    <recommendedName>
        <fullName evidence="11">Sugar kinase</fullName>
    </recommendedName>
</protein>
<dbReference type="EMBL" id="CP076361">
    <property type="protein sequence ID" value="QWK89761.1"/>
    <property type="molecule type" value="Genomic_DNA"/>
</dbReference>
<dbReference type="Pfam" id="PF02782">
    <property type="entry name" value="FGGY_C"/>
    <property type="match status" value="1"/>
</dbReference>
<evidence type="ECO:0000313" key="10">
    <source>
        <dbReference type="Proteomes" id="UP000679352"/>
    </source>
</evidence>
<proteinExistence type="predicted"/>
<evidence type="ECO:0000256" key="1">
    <source>
        <dbReference type="ARBA" id="ARBA00022679"/>
    </source>
</evidence>
<dbReference type="InterPro" id="IPR018484">
    <property type="entry name" value="FGGY_N"/>
</dbReference>
<dbReference type="GO" id="GO:0005737">
    <property type="term" value="C:cytoplasm"/>
    <property type="evidence" value="ECO:0007669"/>
    <property type="project" value="TreeGrafter"/>
</dbReference>
<keyword evidence="2" id="KW-0547">Nucleotide-binding</keyword>
<dbReference type="GO" id="GO:0019569">
    <property type="term" value="P:L-arabinose catabolic process to D-xylulose 5-phosphate"/>
    <property type="evidence" value="ECO:0007669"/>
    <property type="project" value="InterPro"/>
</dbReference>
<keyword evidence="1" id="KW-0808">Transferase</keyword>
<dbReference type="InterPro" id="IPR000577">
    <property type="entry name" value="Carb_kinase_FGGY"/>
</dbReference>
<dbReference type="InterPro" id="IPR043129">
    <property type="entry name" value="ATPase_NBD"/>
</dbReference>
<evidence type="ECO:0000256" key="4">
    <source>
        <dbReference type="ARBA" id="ARBA00022840"/>
    </source>
</evidence>
<dbReference type="RefSeq" id="WP_215506082.1">
    <property type="nucleotide sequence ID" value="NZ_CP076361.1"/>
</dbReference>
<evidence type="ECO:0000259" key="7">
    <source>
        <dbReference type="Pfam" id="PF00370"/>
    </source>
</evidence>
<feature type="domain" description="Carbohydrate kinase FGGY C-terminal" evidence="8">
    <location>
        <begin position="258"/>
        <end position="444"/>
    </location>
</feature>
<dbReference type="AlphaFoldDB" id="A0A975P6L2"/>
<dbReference type="PANTHER" id="PTHR43435:SF4">
    <property type="entry name" value="FGGY CARBOHYDRATE KINASE DOMAIN-CONTAINING PROTEIN"/>
    <property type="match status" value="1"/>
</dbReference>
<dbReference type="Pfam" id="PF00370">
    <property type="entry name" value="FGGY_N"/>
    <property type="match status" value="1"/>
</dbReference>
<reference evidence="9" key="1">
    <citation type="submission" date="2021-06" db="EMBL/GenBank/DDBJ databases">
        <title>Direct submission.</title>
        <authorList>
            <person name="Lee C.-S."/>
            <person name="Jin L."/>
        </authorList>
    </citation>
    <scope>NUCLEOTIDE SEQUENCE</scope>
    <source>
        <strain evidence="9">Con5</strain>
    </source>
</reference>
<dbReference type="SUPFAM" id="SSF53067">
    <property type="entry name" value="Actin-like ATPase domain"/>
    <property type="match status" value="2"/>
</dbReference>
<dbReference type="Proteomes" id="UP000679352">
    <property type="component" value="Chromosome"/>
</dbReference>
<dbReference type="InterPro" id="IPR018485">
    <property type="entry name" value="FGGY_C"/>
</dbReference>
<keyword evidence="6" id="KW-0119">Carbohydrate metabolism</keyword>
<dbReference type="PANTHER" id="PTHR43435">
    <property type="entry name" value="RIBULOKINASE"/>
    <property type="match status" value="1"/>
</dbReference>
<dbReference type="CDD" id="cd07781">
    <property type="entry name" value="ASKHA_NBD_FGGY_L-RBK"/>
    <property type="match status" value="1"/>
</dbReference>
<evidence type="ECO:0008006" key="11">
    <source>
        <dbReference type="Google" id="ProtNLM"/>
    </source>
</evidence>
<dbReference type="GO" id="GO:0005524">
    <property type="term" value="F:ATP binding"/>
    <property type="evidence" value="ECO:0007669"/>
    <property type="project" value="UniProtKB-KW"/>
</dbReference>
<dbReference type="KEGG" id="gfu:KM031_13070"/>
<dbReference type="Gene3D" id="3.30.420.40">
    <property type="match status" value="2"/>
</dbReference>
<dbReference type="InterPro" id="IPR005929">
    <property type="entry name" value="Ribulokinase"/>
</dbReference>
<evidence type="ECO:0000313" key="9">
    <source>
        <dbReference type="EMBL" id="QWK89761.1"/>
    </source>
</evidence>
<dbReference type="GO" id="GO:0008741">
    <property type="term" value="F:ribulokinase activity"/>
    <property type="evidence" value="ECO:0007669"/>
    <property type="project" value="InterPro"/>
</dbReference>
<evidence type="ECO:0000256" key="2">
    <source>
        <dbReference type="ARBA" id="ARBA00022741"/>
    </source>
</evidence>
<accession>A0A975P6L2</accession>
<keyword evidence="10" id="KW-1185">Reference proteome</keyword>
<evidence type="ECO:0000256" key="3">
    <source>
        <dbReference type="ARBA" id="ARBA00022777"/>
    </source>
</evidence>
<evidence type="ECO:0000259" key="8">
    <source>
        <dbReference type="Pfam" id="PF02782"/>
    </source>
</evidence>
<dbReference type="PIRSF" id="PIRSF000538">
    <property type="entry name" value="GlpK"/>
    <property type="match status" value="1"/>
</dbReference>
<keyword evidence="4" id="KW-0067">ATP-binding</keyword>
<sequence>MAHVLSFDFGTGGVRAGVYDTDRRAMLAMAEAPYATTYPRAGWAEQNPADWRAALRLAGRAALAQAGMTAVDAVCAATTASTVAICTRDGTPLRPALLWMDCRAEAESRETARLDHPVMRHCGGSDAVEWLVPKAMWLKRHQPEVWARAEVICEALDYVNHDLTGDWVGSRMNAACKWNYDSAGGRFVPEVYDALGIGDLAGRLPGRIIPVGGVIGPMRAAMAADLGLSNRPLVAQGGIDAHIGMLGADIVQPGGMLFIGGTSVVQLTQLGAEGDVSGFWGPYPNALTDGHWLVECGQVSAGSVLNWLAGTIFGLDAPGHAALIAEVAATPGRAEGLLTLDYWMGNRTPYRDAALRGAMLGLTLGHGRADLYASAVDGVALGSANVLAVLAERGVQIDRIVMAGGIVKNAAWLQATVDAMGRPVQVAREDNLSLVGASVAAAAALGVYPGLAEAARTCAAPTRALHPDPERAAWFARSLPLYREATASLTPVLHDLARRQTGGAA</sequence>
<keyword evidence="5" id="KW-0054">Arabinose catabolism</keyword>
<organism evidence="9 10">
    <name type="scientific">Gemmobacter fulvus</name>
    <dbReference type="NCBI Taxonomy" id="2840474"/>
    <lineage>
        <taxon>Bacteria</taxon>
        <taxon>Pseudomonadati</taxon>
        <taxon>Pseudomonadota</taxon>
        <taxon>Alphaproteobacteria</taxon>
        <taxon>Rhodobacterales</taxon>
        <taxon>Paracoccaceae</taxon>
        <taxon>Gemmobacter</taxon>
    </lineage>
</organism>
<feature type="domain" description="Carbohydrate kinase FGGY N-terminal" evidence="7">
    <location>
        <begin position="4"/>
        <end position="247"/>
    </location>
</feature>
<name>A0A975P6L2_9RHOB</name>
<evidence type="ECO:0000256" key="6">
    <source>
        <dbReference type="ARBA" id="ARBA00023277"/>
    </source>
</evidence>
<gene>
    <name evidence="9" type="ORF">KM031_13070</name>
</gene>
<keyword evidence="3" id="KW-0418">Kinase</keyword>